<keyword evidence="1" id="KW-0472">Membrane</keyword>
<gene>
    <name evidence="2" type="ORF">GCM10007392_39820</name>
</gene>
<dbReference type="EMBL" id="BMXR01000012">
    <property type="protein sequence ID" value="GGX68291.1"/>
    <property type="molecule type" value="Genomic_DNA"/>
</dbReference>
<feature type="transmembrane region" description="Helical" evidence="1">
    <location>
        <begin position="15"/>
        <end position="37"/>
    </location>
</feature>
<keyword evidence="1" id="KW-0812">Transmembrane</keyword>
<feature type="transmembrane region" description="Helical" evidence="1">
    <location>
        <begin position="149"/>
        <end position="170"/>
    </location>
</feature>
<comment type="caution">
    <text evidence="2">The sequence shown here is derived from an EMBL/GenBank/DDBJ whole genome shotgun (WGS) entry which is preliminary data.</text>
</comment>
<evidence type="ECO:0008006" key="4">
    <source>
        <dbReference type="Google" id="ProtNLM"/>
    </source>
</evidence>
<evidence type="ECO:0000256" key="1">
    <source>
        <dbReference type="SAM" id="Phobius"/>
    </source>
</evidence>
<reference evidence="2" key="1">
    <citation type="journal article" date="2014" name="Int. J. Syst. Evol. Microbiol.">
        <title>Complete genome sequence of Corynebacterium casei LMG S-19264T (=DSM 44701T), isolated from a smear-ripened cheese.</title>
        <authorList>
            <consortium name="US DOE Joint Genome Institute (JGI-PGF)"/>
            <person name="Walter F."/>
            <person name="Albersmeier A."/>
            <person name="Kalinowski J."/>
            <person name="Ruckert C."/>
        </authorList>
    </citation>
    <scope>NUCLEOTIDE SEQUENCE</scope>
    <source>
        <strain evidence="2">KCTC 22169</strain>
    </source>
</reference>
<keyword evidence="1" id="KW-1133">Transmembrane helix</keyword>
<proteinExistence type="predicted"/>
<feature type="transmembrane region" description="Helical" evidence="1">
    <location>
        <begin position="44"/>
        <end position="66"/>
    </location>
</feature>
<keyword evidence="3" id="KW-1185">Reference proteome</keyword>
<protein>
    <recommendedName>
        <fullName evidence="4">Fluoroquinolone transport system permease protein</fullName>
    </recommendedName>
</protein>
<feature type="transmembrane region" description="Helical" evidence="1">
    <location>
        <begin position="86"/>
        <end position="113"/>
    </location>
</feature>
<dbReference type="RefSeq" id="WP_189612037.1">
    <property type="nucleotide sequence ID" value="NZ_BMXR01000012.1"/>
</dbReference>
<feature type="transmembrane region" description="Helical" evidence="1">
    <location>
        <begin position="199"/>
        <end position="217"/>
    </location>
</feature>
<organism evidence="2 3">
    <name type="scientific">Saccharospirillum salsuginis</name>
    <dbReference type="NCBI Taxonomy" id="418750"/>
    <lineage>
        <taxon>Bacteria</taxon>
        <taxon>Pseudomonadati</taxon>
        <taxon>Pseudomonadota</taxon>
        <taxon>Gammaproteobacteria</taxon>
        <taxon>Oceanospirillales</taxon>
        <taxon>Saccharospirillaceae</taxon>
        <taxon>Saccharospirillum</taxon>
    </lineage>
</organism>
<sequence length="233" mass="25241">MTAWLALLNAEARLFWRQGLVAAALVLTLVWVALLHLTPPADRLFWLGLVAGMDVIAMGLLFGFGLGLLDQVQGTPTAWRLTPTPALWFSLSRTLLLSGLLTACLLLLAFLVLPFATVWPRLPGLVLLAIQAALAGQLFGRWLSDLNGFILATALSAPLWALPFLGYAGWLDGPLPWLWPLSGGLYWLTEGALSSPVSLAWITGLQLGWILVSAGLVERLAPRHLGHRLGERS</sequence>
<dbReference type="Proteomes" id="UP000626148">
    <property type="component" value="Unassembled WGS sequence"/>
</dbReference>
<name>A0A918KLZ4_9GAMM</name>
<evidence type="ECO:0000313" key="2">
    <source>
        <dbReference type="EMBL" id="GGX68291.1"/>
    </source>
</evidence>
<evidence type="ECO:0000313" key="3">
    <source>
        <dbReference type="Proteomes" id="UP000626148"/>
    </source>
</evidence>
<feature type="transmembrane region" description="Helical" evidence="1">
    <location>
        <begin position="125"/>
        <end position="143"/>
    </location>
</feature>
<reference evidence="2" key="2">
    <citation type="submission" date="2020-09" db="EMBL/GenBank/DDBJ databases">
        <authorList>
            <person name="Sun Q."/>
            <person name="Kim S."/>
        </authorList>
    </citation>
    <scope>NUCLEOTIDE SEQUENCE</scope>
    <source>
        <strain evidence="2">KCTC 22169</strain>
    </source>
</reference>
<dbReference type="AlphaFoldDB" id="A0A918KLZ4"/>
<accession>A0A918KLZ4</accession>